<gene>
    <name evidence="4" type="ORF">FBQ74_09850</name>
</gene>
<evidence type="ECO:0000256" key="1">
    <source>
        <dbReference type="SAM" id="Phobius"/>
    </source>
</evidence>
<dbReference type="Proteomes" id="UP000304912">
    <property type="component" value="Chromosome"/>
</dbReference>
<dbReference type="EMBL" id="CP039852">
    <property type="protein sequence ID" value="QCZ93776.1"/>
    <property type="molecule type" value="Genomic_DNA"/>
</dbReference>
<keyword evidence="5" id="KW-1185">Reference proteome</keyword>
<keyword evidence="1" id="KW-0812">Transmembrane</keyword>
<evidence type="ECO:0000259" key="3">
    <source>
        <dbReference type="Pfam" id="PF21001"/>
    </source>
</evidence>
<dbReference type="OrthoDB" id="7207054at2"/>
<dbReference type="KEGG" id="salk:FBQ74_09850"/>
<dbReference type="InterPro" id="IPR010840">
    <property type="entry name" value="YqiJ_OB"/>
</dbReference>
<dbReference type="AlphaFoldDB" id="A0A5B7YES2"/>
<name>A0A5B7YES2_9ALTE</name>
<reference evidence="4 5" key="1">
    <citation type="submission" date="2019-04" db="EMBL/GenBank/DDBJ databases">
        <title>Salinimonas iocasae sp. nov., a halophilic bacterium isolated from the outer tube casing of tubeworms in Okinawa Trough.</title>
        <authorList>
            <person name="Zhang H."/>
            <person name="Wang H."/>
            <person name="Li C."/>
        </authorList>
    </citation>
    <scope>NUCLEOTIDE SEQUENCE [LARGE SCALE GENOMIC DNA]</scope>
    <source>
        <strain evidence="4 5">KX18D6</strain>
    </source>
</reference>
<accession>A0A5B7YES2</accession>
<protein>
    <submittedName>
        <fullName evidence="4">DUF1449 family protein</fullName>
    </submittedName>
</protein>
<organism evidence="4 5">
    <name type="scientific">Salinimonas iocasae</name>
    <dbReference type="NCBI Taxonomy" id="2572577"/>
    <lineage>
        <taxon>Bacteria</taxon>
        <taxon>Pseudomonadati</taxon>
        <taxon>Pseudomonadota</taxon>
        <taxon>Gammaproteobacteria</taxon>
        <taxon>Alteromonadales</taxon>
        <taxon>Alteromonadaceae</taxon>
        <taxon>Alteromonas/Salinimonas group</taxon>
        <taxon>Salinimonas</taxon>
    </lineage>
</organism>
<feature type="transmembrane region" description="Helical" evidence="1">
    <location>
        <begin position="105"/>
        <end position="124"/>
    </location>
</feature>
<proteinExistence type="predicted"/>
<dbReference type="InterPro" id="IPR048376">
    <property type="entry name" value="YqiJ_N"/>
</dbReference>
<feature type="transmembrane region" description="Helical" evidence="1">
    <location>
        <begin position="12"/>
        <end position="41"/>
    </location>
</feature>
<evidence type="ECO:0000259" key="2">
    <source>
        <dbReference type="Pfam" id="PF07290"/>
    </source>
</evidence>
<evidence type="ECO:0000313" key="4">
    <source>
        <dbReference type="EMBL" id="QCZ93776.1"/>
    </source>
</evidence>
<feature type="transmembrane region" description="Helical" evidence="1">
    <location>
        <begin position="72"/>
        <end position="93"/>
    </location>
</feature>
<dbReference type="Pfam" id="PF21001">
    <property type="entry name" value="YqiJ_N"/>
    <property type="match status" value="1"/>
</dbReference>
<keyword evidence="1" id="KW-0472">Membrane</keyword>
<keyword evidence="1" id="KW-1133">Transmembrane helix</keyword>
<sequence length="208" mass="22839">MQAFILSDANLWFSTAIAIVLVVFLIEFLGMFFGASFLGVFDDFDTDSFSASGAESSLSSLVNWLCLDKLPFMIWLIIFLTLFGLTGLIFNATFQIALASLLPKVLSVPLATIIALPLTARFGLRLAQLLPKNESSAVSAADFVGVTATITAGKAQRNNPAEAKFIDQHQQPHYVLVEPIDEHDIFVRGDTVILVEKTSGCWRAMRYQ</sequence>
<dbReference type="RefSeq" id="WP_139756519.1">
    <property type="nucleotide sequence ID" value="NZ_CP039852.1"/>
</dbReference>
<feature type="domain" description="Inner membrane protein YqiJ N-terminal" evidence="3">
    <location>
        <begin position="10"/>
        <end position="119"/>
    </location>
</feature>
<dbReference type="Pfam" id="PF07290">
    <property type="entry name" value="YqiJ_OB"/>
    <property type="match status" value="1"/>
</dbReference>
<feature type="domain" description="Inner membrane protein YqiJ OB-fold" evidence="2">
    <location>
        <begin position="143"/>
        <end position="204"/>
    </location>
</feature>
<evidence type="ECO:0000313" key="5">
    <source>
        <dbReference type="Proteomes" id="UP000304912"/>
    </source>
</evidence>